<dbReference type="InterPro" id="IPR015797">
    <property type="entry name" value="NUDIX_hydrolase-like_dom_sf"/>
</dbReference>
<proteinExistence type="predicted"/>
<organism evidence="2 3">
    <name type="scientific">Paenibacillus aurantiacus</name>
    <dbReference type="NCBI Taxonomy" id="1936118"/>
    <lineage>
        <taxon>Bacteria</taxon>
        <taxon>Bacillati</taxon>
        <taxon>Bacillota</taxon>
        <taxon>Bacilli</taxon>
        <taxon>Bacillales</taxon>
        <taxon>Paenibacillaceae</taxon>
        <taxon>Paenibacillus</taxon>
    </lineage>
</organism>
<evidence type="ECO:0000313" key="3">
    <source>
        <dbReference type="Proteomes" id="UP001589747"/>
    </source>
</evidence>
<sequence length="184" mass="20689">MTMHFRHIAKTLIMGQGKLRYAQVKGSACFLARRQRGVRVRYRVGVVILHGDNMLLRRSGADWRVGWTIPGGPMHLNESAVGAVEREVWDTYGVPVLDVRLLAVAVQVVRAPDGVRNEIVLYYRAELPGNHPILAVAGEFQGASPGAVHRWARRSEWERIAGMPKRVRAELSALAEDEHQLFYT</sequence>
<dbReference type="EC" id="3.6.-.-" evidence="2"/>
<gene>
    <name evidence="2" type="ORF">ACFFSY_30935</name>
</gene>
<dbReference type="SUPFAM" id="SSF55811">
    <property type="entry name" value="Nudix"/>
    <property type="match status" value="1"/>
</dbReference>
<evidence type="ECO:0000259" key="1">
    <source>
        <dbReference type="PROSITE" id="PS51462"/>
    </source>
</evidence>
<dbReference type="GO" id="GO:0016787">
    <property type="term" value="F:hydrolase activity"/>
    <property type="evidence" value="ECO:0007669"/>
    <property type="project" value="UniProtKB-KW"/>
</dbReference>
<keyword evidence="2" id="KW-0378">Hydrolase</keyword>
<dbReference type="RefSeq" id="WP_377501517.1">
    <property type="nucleotide sequence ID" value="NZ_JBHMDO010000047.1"/>
</dbReference>
<dbReference type="CDD" id="cd02883">
    <property type="entry name" value="NUDIX_Hydrolase"/>
    <property type="match status" value="1"/>
</dbReference>
<keyword evidence="3" id="KW-1185">Reference proteome</keyword>
<evidence type="ECO:0000313" key="2">
    <source>
        <dbReference type="EMBL" id="MFB9330384.1"/>
    </source>
</evidence>
<dbReference type="EMBL" id="JBHMDO010000047">
    <property type="protein sequence ID" value="MFB9330384.1"/>
    <property type="molecule type" value="Genomic_DNA"/>
</dbReference>
<dbReference type="Pfam" id="PF00293">
    <property type="entry name" value="NUDIX"/>
    <property type="match status" value="1"/>
</dbReference>
<reference evidence="2 3" key="1">
    <citation type="submission" date="2024-09" db="EMBL/GenBank/DDBJ databases">
        <authorList>
            <person name="Sun Q."/>
            <person name="Mori K."/>
        </authorList>
    </citation>
    <scope>NUCLEOTIDE SEQUENCE [LARGE SCALE GENOMIC DNA]</scope>
    <source>
        <strain evidence="2 3">TISTR 2452</strain>
    </source>
</reference>
<dbReference type="InterPro" id="IPR000086">
    <property type="entry name" value="NUDIX_hydrolase_dom"/>
</dbReference>
<feature type="domain" description="Nudix hydrolase" evidence="1">
    <location>
        <begin position="22"/>
        <end position="176"/>
    </location>
</feature>
<protein>
    <submittedName>
        <fullName evidence="2">NUDIX hydrolase</fullName>
        <ecNumber evidence="2">3.6.-.-</ecNumber>
    </submittedName>
</protein>
<accession>A0ABV5KYS2</accession>
<dbReference type="PROSITE" id="PS51462">
    <property type="entry name" value="NUDIX"/>
    <property type="match status" value="1"/>
</dbReference>
<comment type="caution">
    <text evidence="2">The sequence shown here is derived from an EMBL/GenBank/DDBJ whole genome shotgun (WGS) entry which is preliminary data.</text>
</comment>
<dbReference type="Gene3D" id="3.90.79.10">
    <property type="entry name" value="Nucleoside Triphosphate Pyrophosphohydrolase"/>
    <property type="match status" value="1"/>
</dbReference>
<name>A0ABV5KYS2_9BACL</name>
<dbReference type="Proteomes" id="UP001589747">
    <property type="component" value="Unassembled WGS sequence"/>
</dbReference>